<dbReference type="KEGG" id="nah:F5544_36180"/>
<dbReference type="Gene3D" id="1.20.1290.10">
    <property type="entry name" value="AhpD-like"/>
    <property type="match status" value="1"/>
</dbReference>
<dbReference type="Proteomes" id="UP000503540">
    <property type="component" value="Chromosome"/>
</dbReference>
<evidence type="ECO:0000313" key="2">
    <source>
        <dbReference type="Proteomes" id="UP000503540"/>
    </source>
</evidence>
<dbReference type="InterPro" id="IPR029032">
    <property type="entry name" value="AhpD-like"/>
</dbReference>
<evidence type="ECO:0000313" key="1">
    <source>
        <dbReference type="EMBL" id="QIS15065.1"/>
    </source>
</evidence>
<accession>A0A6G9YP42</accession>
<sequence>MAIGIPGVRIGHWTDPVGRTDFVGPSGYRLVRHSGREERRLGVADGNNKRAAHRALVDGVLYGAGEASAELRAQAFDNTDLPPALRTLIGKVARSPVRVTDADFAAAKTAGFSEDQLFELVICAAVGRSARMYDAGLAALAEAEAG</sequence>
<dbReference type="AlphaFoldDB" id="A0A6G9YP42"/>
<reference evidence="1 2" key="1">
    <citation type="journal article" date="2019" name="ACS Chem. Biol.">
        <title>Identification and Mobilization of a Cryptic Antibiotic Biosynthesis Gene Locus from a Human-Pathogenic Nocardia Isolate.</title>
        <authorList>
            <person name="Herisse M."/>
            <person name="Ishida K."/>
            <person name="Porter J.L."/>
            <person name="Howden B."/>
            <person name="Hertweck C."/>
            <person name="Stinear T.P."/>
            <person name="Pidot S.J."/>
        </authorList>
    </citation>
    <scope>NUCLEOTIDE SEQUENCE [LARGE SCALE GENOMIC DNA]</scope>
    <source>
        <strain evidence="1 2">AUSMDU00012717</strain>
    </source>
</reference>
<proteinExistence type="predicted"/>
<protein>
    <recommendedName>
        <fullName evidence="3">Carboxymuconolactone decarboxylase-like domain-containing protein</fullName>
    </recommendedName>
</protein>
<keyword evidence="2" id="KW-1185">Reference proteome</keyword>
<organism evidence="1 2">
    <name type="scientific">Nocardia arthritidis</name>
    <dbReference type="NCBI Taxonomy" id="228602"/>
    <lineage>
        <taxon>Bacteria</taxon>
        <taxon>Bacillati</taxon>
        <taxon>Actinomycetota</taxon>
        <taxon>Actinomycetes</taxon>
        <taxon>Mycobacteriales</taxon>
        <taxon>Nocardiaceae</taxon>
        <taxon>Nocardia</taxon>
    </lineage>
</organism>
<name>A0A6G9YP42_9NOCA</name>
<gene>
    <name evidence="1" type="ORF">F5544_36180</name>
</gene>
<evidence type="ECO:0008006" key="3">
    <source>
        <dbReference type="Google" id="ProtNLM"/>
    </source>
</evidence>
<dbReference type="SUPFAM" id="SSF69118">
    <property type="entry name" value="AhpD-like"/>
    <property type="match status" value="1"/>
</dbReference>
<dbReference type="EMBL" id="CP046172">
    <property type="protein sequence ID" value="QIS15065.1"/>
    <property type="molecule type" value="Genomic_DNA"/>
</dbReference>